<name>A0ABY6DI22_9NEIS</name>
<sequence length="117" mass="12350">MSTQKIDVDARGQQLGAMTVAQAIDAGRYVRVPAGAKSVQVTVLDNAGVPSTGSVHVDIHGSLDGIAYRKLYTLPIPDDGEASNIERVDDDCQYYLVAWTAPTGNVSRIVFTVVSGG</sequence>
<evidence type="ECO:0000313" key="1">
    <source>
        <dbReference type="EMBL" id="UXY13878.1"/>
    </source>
</evidence>
<dbReference type="Proteomes" id="UP001061302">
    <property type="component" value="Chromosome"/>
</dbReference>
<gene>
    <name evidence="1" type="ORF">N8I74_11145</name>
</gene>
<protein>
    <submittedName>
        <fullName evidence="1">Uncharacterized protein</fullName>
    </submittedName>
</protein>
<dbReference type="RefSeq" id="WP_263123160.1">
    <property type="nucleotide sequence ID" value="NZ_CP106753.1"/>
</dbReference>
<organism evidence="1 2">
    <name type="scientific">Chitiniphilus purpureus</name>
    <dbReference type="NCBI Taxonomy" id="2981137"/>
    <lineage>
        <taxon>Bacteria</taxon>
        <taxon>Pseudomonadati</taxon>
        <taxon>Pseudomonadota</taxon>
        <taxon>Betaproteobacteria</taxon>
        <taxon>Neisseriales</taxon>
        <taxon>Chitinibacteraceae</taxon>
        <taxon>Chitiniphilus</taxon>
    </lineage>
</organism>
<reference evidence="1" key="1">
    <citation type="submission" date="2022-10" db="EMBL/GenBank/DDBJ databases">
        <title>Chitiniphilus purpureus sp. nov., a novel chitin-degrading bacterium isolated from crawfish pond sediment.</title>
        <authorList>
            <person name="Li K."/>
        </authorList>
    </citation>
    <scope>NUCLEOTIDE SEQUENCE</scope>
    <source>
        <strain evidence="1">CD1</strain>
    </source>
</reference>
<dbReference type="EMBL" id="CP106753">
    <property type="protein sequence ID" value="UXY13878.1"/>
    <property type="molecule type" value="Genomic_DNA"/>
</dbReference>
<keyword evidence="2" id="KW-1185">Reference proteome</keyword>
<accession>A0ABY6DI22</accession>
<evidence type="ECO:0000313" key="2">
    <source>
        <dbReference type="Proteomes" id="UP001061302"/>
    </source>
</evidence>
<proteinExistence type="predicted"/>